<evidence type="ECO:0000259" key="2">
    <source>
        <dbReference type="Pfam" id="PF08595"/>
    </source>
</evidence>
<accession>A0A9Q8P7R0</accession>
<dbReference type="PANTHER" id="PTHR28232">
    <property type="entry name" value="TRANSCRIPTIONAL REGULATORY PROTEIN RXT2"/>
    <property type="match status" value="1"/>
</dbReference>
<evidence type="ECO:0000313" key="4">
    <source>
        <dbReference type="Proteomes" id="UP000756132"/>
    </source>
</evidence>
<reference evidence="3" key="2">
    <citation type="journal article" date="2022" name="Microb. Genom.">
        <title>A chromosome-scale genome assembly of the tomato pathogen Cladosporium fulvum reveals a compartmentalized genome architecture and the presence of a dispensable chromosome.</title>
        <authorList>
            <person name="Zaccaron A.Z."/>
            <person name="Chen L.H."/>
            <person name="Samaras A."/>
            <person name="Stergiopoulos I."/>
        </authorList>
    </citation>
    <scope>NUCLEOTIDE SEQUENCE</scope>
    <source>
        <strain evidence="3">Race5_Kim</strain>
    </source>
</reference>
<protein>
    <recommendedName>
        <fullName evidence="2">Transcriptional regulatory protein RXT2 N-terminal domain-containing protein</fullName>
    </recommendedName>
</protein>
<evidence type="ECO:0000313" key="3">
    <source>
        <dbReference type="EMBL" id="UJO16288.1"/>
    </source>
</evidence>
<reference evidence="3" key="1">
    <citation type="submission" date="2021-12" db="EMBL/GenBank/DDBJ databases">
        <authorList>
            <person name="Zaccaron A."/>
            <person name="Stergiopoulos I."/>
        </authorList>
    </citation>
    <scope>NUCLEOTIDE SEQUENCE</scope>
    <source>
        <strain evidence="3">Race5_Kim</strain>
    </source>
</reference>
<dbReference type="EMBL" id="CP090166">
    <property type="protein sequence ID" value="UJO16288.1"/>
    <property type="molecule type" value="Genomic_DNA"/>
</dbReference>
<feature type="region of interest" description="Disordered" evidence="1">
    <location>
        <begin position="282"/>
        <end position="382"/>
    </location>
</feature>
<feature type="compositionally biased region" description="Polar residues" evidence="1">
    <location>
        <begin position="283"/>
        <end position="295"/>
    </location>
</feature>
<keyword evidence="4" id="KW-1185">Reference proteome</keyword>
<feature type="compositionally biased region" description="Basic residues" evidence="1">
    <location>
        <begin position="507"/>
        <end position="517"/>
    </location>
</feature>
<dbReference type="AlphaFoldDB" id="A0A9Q8P7R0"/>
<feature type="compositionally biased region" description="Basic and acidic residues" evidence="1">
    <location>
        <begin position="305"/>
        <end position="315"/>
    </location>
</feature>
<name>A0A9Q8P7R0_PASFU</name>
<dbReference type="RefSeq" id="XP_047760654.1">
    <property type="nucleotide sequence ID" value="XM_047904024.1"/>
</dbReference>
<feature type="domain" description="Transcriptional regulatory protein RXT2 N-terminal" evidence="2">
    <location>
        <begin position="36"/>
        <end position="174"/>
    </location>
</feature>
<gene>
    <name evidence="3" type="ORF">CLAFUR5_04876</name>
</gene>
<feature type="compositionally biased region" description="Polar residues" evidence="1">
    <location>
        <begin position="48"/>
        <end position="61"/>
    </location>
</feature>
<feature type="region of interest" description="Disordered" evidence="1">
    <location>
        <begin position="484"/>
        <end position="517"/>
    </location>
</feature>
<dbReference type="OrthoDB" id="441210at2759"/>
<dbReference type="Pfam" id="PF08595">
    <property type="entry name" value="RXT2_N"/>
    <property type="match status" value="1"/>
</dbReference>
<feature type="compositionally biased region" description="Basic and acidic residues" evidence="1">
    <location>
        <begin position="484"/>
        <end position="495"/>
    </location>
</feature>
<dbReference type="PANTHER" id="PTHR28232:SF1">
    <property type="entry name" value="TRANSCRIPTIONAL REGULATORY PROTEIN RXT2"/>
    <property type="match status" value="1"/>
</dbReference>
<evidence type="ECO:0000256" key="1">
    <source>
        <dbReference type="SAM" id="MobiDB-lite"/>
    </source>
</evidence>
<dbReference type="InterPro" id="IPR013904">
    <property type="entry name" value="RXT2_N"/>
</dbReference>
<sequence length="517" mass="56969">MASQHSQFAETIRAMKLAMKRRADGSEGEDYIQTHTNRGNKLKRDARNVQQDQLDDTGGTSYKKNVNHAGYLRTTISTNPPLYDEDGDIYSPVSSDNEHRFAEPIEDNPFGHVRLESLLRPLTAASELPDHPSLSIPYKSKALTQMADEAFEMLRRERASLWKAKRLLQRFRGDADWVPCTTFETENDEMLLDGGEGTGDLSAVPSMFMDNAAFELGPPREVLDGPEAAGDDLIKHSRPDAMDPMVDGESMEGIEAVDMAAFAANASMSRVIDNTGIVEHGNSLEQESTAATNGDSGNGIEDTETNGHSHIRMDDATGTIPEQASNPTVADLAEREGASETASNSNGTNTHAMTTRARARSPAERSDRTPSPSPSDSASIPPIHSWFVAPAASLTDRDLGLPPNEAEDTRKLLLLYVQKQEQIVRSLDSLHAGLSKADRLRNYVYRSCKADGHLVPDGKGNMVTEMSDGEDWYDVSELNMQPWELKDGQLEKGKDEVEDVEEEGRRRPGRGRRVNRM</sequence>
<dbReference type="OMA" id="EDVFEWC"/>
<dbReference type="Proteomes" id="UP000756132">
    <property type="component" value="Chromosome 4"/>
</dbReference>
<dbReference type="KEGG" id="ffu:CLAFUR5_04876"/>
<feature type="region of interest" description="Disordered" evidence="1">
    <location>
        <begin position="20"/>
        <end position="61"/>
    </location>
</feature>
<proteinExistence type="predicted"/>
<dbReference type="InterPro" id="IPR039602">
    <property type="entry name" value="Rxt2"/>
</dbReference>
<organism evidence="3 4">
    <name type="scientific">Passalora fulva</name>
    <name type="common">Tomato leaf mold</name>
    <name type="synonym">Cladosporium fulvum</name>
    <dbReference type="NCBI Taxonomy" id="5499"/>
    <lineage>
        <taxon>Eukaryota</taxon>
        <taxon>Fungi</taxon>
        <taxon>Dikarya</taxon>
        <taxon>Ascomycota</taxon>
        <taxon>Pezizomycotina</taxon>
        <taxon>Dothideomycetes</taxon>
        <taxon>Dothideomycetidae</taxon>
        <taxon>Mycosphaerellales</taxon>
        <taxon>Mycosphaerellaceae</taxon>
        <taxon>Fulvia</taxon>
    </lineage>
</organism>
<dbReference type="GO" id="GO:0033698">
    <property type="term" value="C:Rpd3L complex"/>
    <property type="evidence" value="ECO:0007669"/>
    <property type="project" value="TreeGrafter"/>
</dbReference>
<feature type="compositionally biased region" description="Polar residues" evidence="1">
    <location>
        <begin position="340"/>
        <end position="353"/>
    </location>
</feature>
<dbReference type="GeneID" id="71984754"/>
<dbReference type="GO" id="GO:0005829">
    <property type="term" value="C:cytosol"/>
    <property type="evidence" value="ECO:0007669"/>
    <property type="project" value="TreeGrafter"/>
</dbReference>